<dbReference type="InterPro" id="IPR011010">
    <property type="entry name" value="DNA_brk_join_enz"/>
</dbReference>
<dbReference type="SUPFAM" id="SSF56349">
    <property type="entry name" value="DNA breaking-rejoining enzymes"/>
    <property type="match status" value="1"/>
</dbReference>
<dbReference type="GO" id="GO:0015074">
    <property type="term" value="P:DNA integration"/>
    <property type="evidence" value="ECO:0007669"/>
    <property type="project" value="InterPro"/>
</dbReference>
<dbReference type="RefSeq" id="WP_180261015.1">
    <property type="nucleotide sequence ID" value="NZ_AWQQ01000047.1"/>
</dbReference>
<evidence type="ECO:0000256" key="3">
    <source>
        <dbReference type="PROSITE-ProRule" id="PRU01248"/>
    </source>
</evidence>
<dbReference type="Proteomes" id="UP000222564">
    <property type="component" value="Unassembled WGS sequence"/>
</dbReference>
<dbReference type="InterPro" id="IPR002104">
    <property type="entry name" value="Integrase_catalytic"/>
</dbReference>
<keyword evidence="7" id="KW-1185">Reference proteome</keyword>
<dbReference type="GO" id="GO:0006310">
    <property type="term" value="P:DNA recombination"/>
    <property type="evidence" value="ECO:0007669"/>
    <property type="project" value="UniProtKB-KW"/>
</dbReference>
<reference evidence="6 7" key="1">
    <citation type="submission" date="2013-09" db="EMBL/GenBank/DDBJ databases">
        <title>Biodegradation of hydrocarbons in the deep terrestrial subsurface : characterization of a microbial consortium composed of two Desulfotomaculum species originating from a deep geological formation.</title>
        <authorList>
            <person name="Aullo T."/>
            <person name="Berlendis S."/>
            <person name="Lascourreges J.-F."/>
            <person name="Dessort D."/>
            <person name="Saint-Laurent S."/>
            <person name="Schraauwers B."/>
            <person name="Mas J."/>
            <person name="Magot M."/>
            <person name="Ranchou-Peyruse A."/>
        </authorList>
    </citation>
    <scope>NUCLEOTIDE SEQUENCE [LARGE SCALE GENOMIC DNA]</scope>
    <source>
        <strain evidence="6 7">Bs107</strain>
    </source>
</reference>
<evidence type="ECO:0000259" key="4">
    <source>
        <dbReference type="PROSITE" id="PS51898"/>
    </source>
</evidence>
<evidence type="ECO:0000259" key="5">
    <source>
        <dbReference type="PROSITE" id="PS51900"/>
    </source>
</evidence>
<dbReference type="InterPro" id="IPR010998">
    <property type="entry name" value="Integrase_recombinase_N"/>
</dbReference>
<keyword evidence="1 3" id="KW-0238">DNA-binding</keyword>
<protein>
    <recommendedName>
        <fullName evidence="8">Integrase</fullName>
    </recommendedName>
</protein>
<proteinExistence type="predicted"/>
<dbReference type="InterPro" id="IPR013762">
    <property type="entry name" value="Integrase-like_cat_sf"/>
</dbReference>
<dbReference type="GO" id="GO:0003677">
    <property type="term" value="F:DNA binding"/>
    <property type="evidence" value="ECO:0007669"/>
    <property type="project" value="UniProtKB-UniRule"/>
</dbReference>
<evidence type="ECO:0000313" key="7">
    <source>
        <dbReference type="Proteomes" id="UP000222564"/>
    </source>
</evidence>
<feature type="domain" description="Core-binding (CB)" evidence="5">
    <location>
        <begin position="111"/>
        <end position="195"/>
    </location>
</feature>
<dbReference type="Pfam" id="PF13102">
    <property type="entry name" value="Phage_int_SAM_5"/>
    <property type="match status" value="1"/>
</dbReference>
<dbReference type="Gene3D" id="1.10.443.10">
    <property type="entry name" value="Intergrase catalytic core"/>
    <property type="match status" value="1"/>
</dbReference>
<dbReference type="InterPro" id="IPR044068">
    <property type="entry name" value="CB"/>
</dbReference>
<sequence length="315" mass="36430">MEQFAKHLPIAELIAETDAYMVSLGYTISTLRHHRQAWNALKNLAIAKGEVYFTKNLGFELLQEHYKVDPYASRLSEYKSVVRRSVMLLLEYQISGSIAKRMPKSDGAFPEQFSEIGEKFLSHLSEHKFLKTGTLRNYRQVLRYLFSFLAAHEVKDICNVDIQYINTYLKTFAGCSKSYIDNSTRVIAHMFEYAYNEGYTHTSFEFPEISVYKNRKIPEYYSAEEVNQILKAVDRANARGKRDYAMLILGVRYGLRISDIKALELNNIDFINNRISIVQQKTEKPLTLDLLPDVGWAIIDYLKNGRPQSDLATIF</sequence>
<accession>A0A2C6MG04</accession>
<evidence type="ECO:0008006" key="8">
    <source>
        <dbReference type="Google" id="ProtNLM"/>
    </source>
</evidence>
<keyword evidence="2" id="KW-0233">DNA recombination</keyword>
<dbReference type="PROSITE" id="PS51900">
    <property type="entry name" value="CB"/>
    <property type="match status" value="1"/>
</dbReference>
<dbReference type="EMBL" id="AWQQ01000047">
    <property type="protein sequence ID" value="PHJ38632.1"/>
    <property type="molecule type" value="Genomic_DNA"/>
</dbReference>
<gene>
    <name evidence="6" type="ORF">P378_08435</name>
</gene>
<dbReference type="Gene3D" id="1.10.150.130">
    <property type="match status" value="1"/>
</dbReference>
<evidence type="ECO:0000256" key="1">
    <source>
        <dbReference type="ARBA" id="ARBA00023125"/>
    </source>
</evidence>
<dbReference type="AlphaFoldDB" id="A0A2C6MG04"/>
<organism evidence="6 7">
    <name type="scientific">Desulforamulus profundi</name>
    <dbReference type="NCBI Taxonomy" id="1383067"/>
    <lineage>
        <taxon>Bacteria</taxon>
        <taxon>Bacillati</taxon>
        <taxon>Bacillota</taxon>
        <taxon>Clostridia</taxon>
        <taxon>Eubacteriales</taxon>
        <taxon>Peptococcaceae</taxon>
        <taxon>Desulforamulus</taxon>
    </lineage>
</organism>
<name>A0A2C6MG04_9FIRM</name>
<dbReference type="Pfam" id="PF00589">
    <property type="entry name" value="Phage_integrase"/>
    <property type="match status" value="1"/>
</dbReference>
<dbReference type="PROSITE" id="PS51898">
    <property type="entry name" value="TYR_RECOMBINASE"/>
    <property type="match status" value="1"/>
</dbReference>
<evidence type="ECO:0000313" key="6">
    <source>
        <dbReference type="EMBL" id="PHJ38632.1"/>
    </source>
</evidence>
<evidence type="ECO:0000256" key="2">
    <source>
        <dbReference type="ARBA" id="ARBA00023172"/>
    </source>
</evidence>
<feature type="domain" description="Tyr recombinase" evidence="4">
    <location>
        <begin position="216"/>
        <end position="315"/>
    </location>
</feature>
<comment type="caution">
    <text evidence="6">The sequence shown here is derived from an EMBL/GenBank/DDBJ whole genome shotgun (WGS) entry which is preliminary data.</text>
</comment>
<dbReference type="InterPro" id="IPR025269">
    <property type="entry name" value="SAM-like_dom"/>
</dbReference>